<evidence type="ECO:0000256" key="2">
    <source>
        <dbReference type="SAM" id="Phobius"/>
    </source>
</evidence>
<keyword evidence="2" id="KW-1133">Transmembrane helix</keyword>
<dbReference type="Pfam" id="PF12505">
    <property type="entry name" value="DUF3712"/>
    <property type="match status" value="2"/>
</dbReference>
<accession>A0A9P6U941</accession>
<dbReference type="AlphaFoldDB" id="A0A9P6U941"/>
<dbReference type="GO" id="GO:0000329">
    <property type="term" value="C:fungal-type vacuole membrane"/>
    <property type="evidence" value="ECO:0007669"/>
    <property type="project" value="InterPro"/>
</dbReference>
<keyword evidence="2" id="KW-0812">Transmembrane</keyword>
<sequence length="817" mass="87716">MSTFNSSQEMLQHEVQMPETSYQQPHQQHSYGNNDGALTAAAETGTNAHGGYYSEKNEADEPHFDEYPEHEYNEALQGKKGVRFYRKRRFWYVCGGVTVVGIAVFVPLLLLVILPKIAQSIINQSTMSLYQLNMTEPSDAGMKVSMSGGIGNAGIFAATIEFPEPIVVSWRDKKLGTMTLSSVSASGGKASILDSTYFSISDIKAFSDFSKEMLNIKEFTWVLNSKVTVKALGQTIKNLDLSKHLTMLGMNGFDQVRIDSFDLPGDAPGGEGARVRLVTSMHNPSPIGMTLGTIVLDMFYDGVYLGQVSANNSVLVGQSASPLILEGVLFRKTNQTELDKVSTLMSNYLGGRVSITSAKGVSVKPDGVNPVSWLSDGLTAMTLTVPLQTTTPLNLIQNIAIADMGMVFDTASPYAPLANSNRVTATFKLPWNITVQMQNVSNTMSIGYRGKTLADIADPVWAPASSDLAKGLISFSLPPSRLVVKADVHDEFNQFIADLTVKTEETFTVSGNASAISNTPVGLIKLSGVPFQSNVTMKGLDFNSVNAAVSSVDVVAGNAQYITMNQQVNLPNPSSLSVTGGKVTLTVYDAPTNAYLGELVIPNLKVAPGPNPTQTQFLFHPQDAAVRDRFLTEYLKGTNFPLKVVGTAASTDVLELKKAFSLVTIGSTAPGLNPVQKLITSGSATATLGTLLGNRQSTTTINMINPLNAPIYIAGQTTQVNWNGKLFGEIKDSQGFTVGAKGSAKSPTFTIQSPSGLEFGSMLTFQFMPAYPTILFGGADVPYDLDIVLNVRVGGPDGYPANIHYTQRVIINTKMGR</sequence>
<proteinExistence type="predicted"/>
<dbReference type="InterPro" id="IPR046368">
    <property type="entry name" value="Tag1"/>
</dbReference>
<dbReference type="OrthoDB" id="10039566at2759"/>
<dbReference type="Proteomes" id="UP000807716">
    <property type="component" value="Unassembled WGS sequence"/>
</dbReference>
<keyword evidence="2" id="KW-0472">Membrane</keyword>
<dbReference type="InterPro" id="IPR022185">
    <property type="entry name" value="DUF3712"/>
</dbReference>
<reference evidence="3" key="1">
    <citation type="journal article" date="2020" name="Fungal Divers.">
        <title>Resolving the Mortierellaceae phylogeny through synthesis of multi-gene phylogenetics and phylogenomics.</title>
        <authorList>
            <person name="Vandepol N."/>
            <person name="Liber J."/>
            <person name="Desiro A."/>
            <person name="Na H."/>
            <person name="Kennedy M."/>
            <person name="Barry K."/>
            <person name="Grigoriev I.V."/>
            <person name="Miller A.N."/>
            <person name="O'Donnell K."/>
            <person name="Stajich J.E."/>
            <person name="Bonito G."/>
        </authorList>
    </citation>
    <scope>NUCLEOTIDE SEQUENCE</scope>
    <source>
        <strain evidence="3">BC1065</strain>
    </source>
</reference>
<evidence type="ECO:0000313" key="3">
    <source>
        <dbReference type="EMBL" id="KAG0264510.1"/>
    </source>
</evidence>
<feature type="compositionally biased region" description="Polar residues" evidence="1">
    <location>
        <begin position="18"/>
        <end position="30"/>
    </location>
</feature>
<evidence type="ECO:0000313" key="4">
    <source>
        <dbReference type="Proteomes" id="UP000807716"/>
    </source>
</evidence>
<dbReference type="EMBL" id="JAAAJB010000138">
    <property type="protein sequence ID" value="KAG0264510.1"/>
    <property type="molecule type" value="Genomic_DNA"/>
</dbReference>
<keyword evidence="4" id="KW-1185">Reference proteome</keyword>
<organism evidence="3 4">
    <name type="scientific">Actinomortierella ambigua</name>
    <dbReference type="NCBI Taxonomy" id="1343610"/>
    <lineage>
        <taxon>Eukaryota</taxon>
        <taxon>Fungi</taxon>
        <taxon>Fungi incertae sedis</taxon>
        <taxon>Mucoromycota</taxon>
        <taxon>Mortierellomycotina</taxon>
        <taxon>Mortierellomycetes</taxon>
        <taxon>Mortierellales</taxon>
        <taxon>Mortierellaceae</taxon>
        <taxon>Actinomortierella</taxon>
    </lineage>
</organism>
<feature type="region of interest" description="Disordered" evidence="1">
    <location>
        <begin position="1"/>
        <end position="30"/>
    </location>
</feature>
<feature type="transmembrane region" description="Helical" evidence="2">
    <location>
        <begin position="90"/>
        <end position="114"/>
    </location>
</feature>
<protein>
    <submittedName>
        <fullName evidence="3">Uncharacterized protein</fullName>
    </submittedName>
</protein>
<feature type="compositionally biased region" description="Polar residues" evidence="1">
    <location>
        <begin position="1"/>
        <end position="10"/>
    </location>
</feature>
<evidence type="ECO:0000256" key="1">
    <source>
        <dbReference type="SAM" id="MobiDB-lite"/>
    </source>
</evidence>
<name>A0A9P6U941_9FUNG</name>
<comment type="caution">
    <text evidence="3">The sequence shown here is derived from an EMBL/GenBank/DDBJ whole genome shotgun (WGS) entry which is preliminary data.</text>
</comment>
<dbReference type="PANTHER" id="PTHR35895:SF1">
    <property type="entry name" value="LIPID-BINDING SERUM GLYCOPROTEIN C-TERMINAL DOMAIN-CONTAINING PROTEIN"/>
    <property type="match status" value="1"/>
</dbReference>
<gene>
    <name evidence="3" type="ORF">DFQ27_001179</name>
</gene>
<dbReference type="PANTHER" id="PTHR35895">
    <property type="entry name" value="CHROMOSOME 16, WHOLE GENOME SHOTGUN SEQUENCE"/>
    <property type="match status" value="1"/>
</dbReference>